<accession>A0AAI9Y4B5</accession>
<comment type="caution">
    <text evidence="1">The sequence shown here is derived from an EMBL/GenBank/DDBJ whole genome shotgun (WGS) entry which is preliminary data.</text>
</comment>
<proteinExistence type="predicted"/>
<name>A0AAI9Y4B5_9PEZI</name>
<gene>
    <name evidence="1" type="ORF">CCUS01_17070</name>
</gene>
<sequence>MWSLRCSCLGHPSELAVHSRGRPARSKLSILRYCVRSMAHTQSY</sequence>
<keyword evidence="2" id="KW-1185">Reference proteome</keyword>
<organism evidence="1 2">
    <name type="scientific">Colletotrichum cuscutae</name>
    <dbReference type="NCBI Taxonomy" id="1209917"/>
    <lineage>
        <taxon>Eukaryota</taxon>
        <taxon>Fungi</taxon>
        <taxon>Dikarya</taxon>
        <taxon>Ascomycota</taxon>
        <taxon>Pezizomycotina</taxon>
        <taxon>Sordariomycetes</taxon>
        <taxon>Hypocreomycetidae</taxon>
        <taxon>Glomerellales</taxon>
        <taxon>Glomerellaceae</taxon>
        <taxon>Colletotrichum</taxon>
        <taxon>Colletotrichum acutatum species complex</taxon>
    </lineage>
</organism>
<evidence type="ECO:0000313" key="1">
    <source>
        <dbReference type="EMBL" id="KAK1474340.1"/>
    </source>
</evidence>
<dbReference type="Proteomes" id="UP001239213">
    <property type="component" value="Unassembled WGS sequence"/>
</dbReference>
<evidence type="ECO:0000313" key="2">
    <source>
        <dbReference type="Proteomes" id="UP001239213"/>
    </source>
</evidence>
<reference evidence="1" key="1">
    <citation type="submission" date="2016-11" db="EMBL/GenBank/DDBJ databases">
        <title>The genome sequence of Colletotrichum cuscutae.</title>
        <authorList>
            <person name="Baroncelli R."/>
        </authorList>
    </citation>
    <scope>NUCLEOTIDE SEQUENCE</scope>
    <source>
        <strain evidence="1">IMI 304802</strain>
    </source>
</reference>
<dbReference type="AlphaFoldDB" id="A0AAI9Y4B5"/>
<protein>
    <submittedName>
        <fullName evidence="1">Uncharacterized protein</fullName>
    </submittedName>
</protein>
<dbReference type="EMBL" id="MPDP01000162">
    <property type="protein sequence ID" value="KAK1474340.1"/>
    <property type="molecule type" value="Genomic_DNA"/>
</dbReference>